<dbReference type="Gene3D" id="3.30.450.90">
    <property type="match status" value="1"/>
</dbReference>
<dbReference type="GO" id="GO:0005886">
    <property type="term" value="C:plasma membrane"/>
    <property type="evidence" value="ECO:0007669"/>
    <property type="project" value="TreeGrafter"/>
</dbReference>
<dbReference type="GO" id="GO:0005524">
    <property type="term" value="F:ATP binding"/>
    <property type="evidence" value="ECO:0007669"/>
    <property type="project" value="UniProtKB-KW"/>
</dbReference>
<reference evidence="5" key="1">
    <citation type="submission" date="2021-04" db="EMBL/GenBank/DDBJ databases">
        <title>novel species isolated from subtropical streams in China.</title>
        <authorList>
            <person name="Lu H."/>
        </authorList>
    </citation>
    <scope>NUCLEOTIDE SEQUENCE</scope>
    <source>
        <strain evidence="5">FT137W</strain>
    </source>
</reference>
<dbReference type="PANTHER" id="PTHR30258:SF1">
    <property type="entry name" value="PROTEIN TRANSPORT PROTEIN HOFB HOMOLOG"/>
    <property type="match status" value="1"/>
</dbReference>
<dbReference type="SUPFAM" id="SSF52540">
    <property type="entry name" value="P-loop containing nucleoside triphosphate hydrolases"/>
    <property type="match status" value="1"/>
</dbReference>
<name>A0A941IEI5_9BURK</name>
<keyword evidence="6" id="KW-1185">Reference proteome</keyword>
<dbReference type="RefSeq" id="WP_212674587.1">
    <property type="nucleotide sequence ID" value="NZ_JAGSPJ010000002.1"/>
</dbReference>
<evidence type="ECO:0000256" key="3">
    <source>
        <dbReference type="ARBA" id="ARBA00022840"/>
    </source>
</evidence>
<evidence type="ECO:0000256" key="2">
    <source>
        <dbReference type="ARBA" id="ARBA00022741"/>
    </source>
</evidence>
<dbReference type="CDD" id="cd01129">
    <property type="entry name" value="PulE-GspE-like"/>
    <property type="match status" value="1"/>
</dbReference>
<evidence type="ECO:0000313" key="6">
    <source>
        <dbReference type="Proteomes" id="UP000678545"/>
    </source>
</evidence>
<dbReference type="Pfam" id="PF05157">
    <property type="entry name" value="MshEN"/>
    <property type="match status" value="1"/>
</dbReference>
<dbReference type="GO" id="GO:0016887">
    <property type="term" value="F:ATP hydrolysis activity"/>
    <property type="evidence" value="ECO:0007669"/>
    <property type="project" value="TreeGrafter"/>
</dbReference>
<dbReference type="InterPro" id="IPR027417">
    <property type="entry name" value="P-loop_NTPase"/>
</dbReference>
<dbReference type="InterPro" id="IPR001482">
    <property type="entry name" value="T2SS/T4SS_dom"/>
</dbReference>
<dbReference type="Gene3D" id="3.40.50.300">
    <property type="entry name" value="P-loop containing nucleotide triphosphate hydrolases"/>
    <property type="match status" value="1"/>
</dbReference>
<keyword evidence="3" id="KW-0067">ATP-binding</keyword>
<organism evidence="5 6">
    <name type="scientific">Undibacterium fentianense</name>
    <dbReference type="NCBI Taxonomy" id="2828728"/>
    <lineage>
        <taxon>Bacteria</taxon>
        <taxon>Pseudomonadati</taxon>
        <taxon>Pseudomonadota</taxon>
        <taxon>Betaproteobacteria</taxon>
        <taxon>Burkholderiales</taxon>
        <taxon>Oxalobacteraceae</taxon>
        <taxon>Undibacterium</taxon>
    </lineage>
</organism>
<dbReference type="PANTHER" id="PTHR30258">
    <property type="entry name" value="TYPE II SECRETION SYSTEM PROTEIN GSPE-RELATED"/>
    <property type="match status" value="1"/>
</dbReference>
<dbReference type="AlphaFoldDB" id="A0A941IEI5"/>
<dbReference type="InterPro" id="IPR003593">
    <property type="entry name" value="AAA+_ATPase"/>
</dbReference>
<dbReference type="SUPFAM" id="SSF160246">
    <property type="entry name" value="EspE N-terminal domain-like"/>
    <property type="match status" value="1"/>
</dbReference>
<dbReference type="InterPro" id="IPR007831">
    <property type="entry name" value="T2SS_GspE_N"/>
</dbReference>
<dbReference type="Gene3D" id="3.30.300.160">
    <property type="entry name" value="Type II secretion system, protein E, N-terminal domain"/>
    <property type="match status" value="1"/>
</dbReference>
<dbReference type="SMART" id="SM00382">
    <property type="entry name" value="AAA"/>
    <property type="match status" value="1"/>
</dbReference>
<dbReference type="Proteomes" id="UP000678545">
    <property type="component" value="Unassembled WGS sequence"/>
</dbReference>
<evidence type="ECO:0000256" key="1">
    <source>
        <dbReference type="ARBA" id="ARBA00006611"/>
    </source>
</evidence>
<feature type="domain" description="Bacterial type II secretion system protein E" evidence="4">
    <location>
        <begin position="421"/>
        <end position="435"/>
    </location>
</feature>
<dbReference type="InterPro" id="IPR037257">
    <property type="entry name" value="T2SS_E_N_sf"/>
</dbReference>
<dbReference type="Pfam" id="PF00437">
    <property type="entry name" value="T2SSE"/>
    <property type="match status" value="1"/>
</dbReference>
<gene>
    <name evidence="5" type="primary">tadA</name>
    <name evidence="5" type="ORF">KDM90_05385</name>
</gene>
<accession>A0A941IEI5</accession>
<dbReference type="EMBL" id="JAGSPJ010000002">
    <property type="protein sequence ID" value="MBR7799427.1"/>
    <property type="molecule type" value="Genomic_DNA"/>
</dbReference>
<evidence type="ECO:0000259" key="4">
    <source>
        <dbReference type="PROSITE" id="PS00662"/>
    </source>
</evidence>
<evidence type="ECO:0000313" key="5">
    <source>
        <dbReference type="EMBL" id="MBR7799427.1"/>
    </source>
</evidence>
<sequence>MHEPPIVSAQPSVFIMQIPHHRARPLAHNLNELRHLLDLQTGLSHERLGQYLLNERLITPENLRDALSIVRHSDSKKLGEVLLESNLLTKESLEKALLDQLDIPSLVLDQFEFEAQALILITPEIAQRYQVLPVMLHRESLVICTSHLLPPQAYDFIRFLCQKNLINVIADAKSVQSRIDQCYLQRSEDDGLQLFEETLDLEEDNPESYSDAEFMAKQQPIVKLVESILQQAITRNASDIHIRPEAKHFDLLYRIDGSMLKIKEYPKSLLPAVVGRIKILARLNIAERRLPQDGRITYRLDNNKIDLRISIIPVQFGESIVVRVLNKNQGLRTLDAIGFAPHDEANLHDLLHRSHGIILVTGPTGSGKSTTLYAALLEVAKSNVNIITIEDPIEYELSGTRQIQLIPAIQFSFPQALRHILRHDPDVIMIGEMRDLETCKIAMESALTGHLVFSTLHTNDAASSVIRLMEMGMDPYLIRASVIGILAQRLVRKNCPHCLEIEPVTPLMRAHLRLSNDEVFYRGKGCEHCHFTGFSGRLAIYELMIIDDTIRAEIQSDVSAERLASLALTQGMTSIADNAVLHARLQRTSISEIYRACM</sequence>
<proteinExistence type="inferred from homology"/>
<dbReference type="PROSITE" id="PS00662">
    <property type="entry name" value="T2SP_E"/>
    <property type="match status" value="1"/>
</dbReference>
<protein>
    <submittedName>
        <fullName evidence="5">Flp pilus assembly complex ATPase component TadA</fullName>
    </submittedName>
</protein>
<keyword evidence="2" id="KW-0547">Nucleotide-binding</keyword>
<comment type="similarity">
    <text evidence="1">Belongs to the GSP E family.</text>
</comment>
<comment type="caution">
    <text evidence="5">The sequence shown here is derived from an EMBL/GenBank/DDBJ whole genome shotgun (WGS) entry which is preliminary data.</text>
</comment>